<dbReference type="PANTHER" id="PTHR30250:SF26">
    <property type="entry name" value="PSMA PROTEIN"/>
    <property type="match status" value="1"/>
</dbReference>
<comment type="subcellular location">
    <subcellularLocation>
        <location evidence="1">Cell membrane</location>
        <topology evidence="1">Multi-pass membrane protein</topology>
    </subcellularLocation>
</comment>
<evidence type="ECO:0000256" key="2">
    <source>
        <dbReference type="ARBA" id="ARBA00022475"/>
    </source>
</evidence>
<sequence>MSSSRTKKSIRNIVYGFFNQLVMLILGFISRMIFLKYLNESYLGINSLFTEILSMLSLADLGLTTVMVYTFYKPLANNDKKKLSALLNFYKTLYKTIAIVVTVIGFILIPFLRYIVNTNEKIDHLYLYYILFLLKTVISYLFVYKVSILNADQNNYLVSKISTNTRVLTVLLQIIVLCFTKNYTLYLVVDIFTTWLNNYWCAKIVDKRYPYLKGNFEISKNEKRDIFKNVGSGFLYKLSSVLLNSTDNTLISIILSTEVVGLYSNYGLLFSRLSMFINILFSSLSGSIGNLIATEDRQHRYRVFNIIQSIGFLISSITSVCCFLLINDFISIWLGSKFVFGVDVQIACVFNYYFSISLQPLWIYRDATGLYKQTKYVMICTAIVNLVLSIILGYQYGLFGIIVASIISRICTYFWYEPILLYKQFFEKKVTSYFIKHLYNFAVTLITMLFGLVMFKHVYVTNIFFFFGKVVFVLIYSVAAIYLFYFWRKDYKNLINYFKSKLIKK</sequence>
<accession>A0A942WHQ7</accession>
<feature type="transmembrane region" description="Helical" evidence="6">
    <location>
        <begin position="375"/>
        <end position="392"/>
    </location>
</feature>
<feature type="transmembrane region" description="Helical" evidence="6">
    <location>
        <begin position="398"/>
        <end position="416"/>
    </location>
</feature>
<gene>
    <name evidence="7" type="ORF">KHZ85_06695</name>
</gene>
<evidence type="ECO:0008006" key="9">
    <source>
        <dbReference type="Google" id="ProtNLM"/>
    </source>
</evidence>
<feature type="transmembrane region" description="Helical" evidence="6">
    <location>
        <begin position="437"/>
        <end position="457"/>
    </location>
</feature>
<dbReference type="GO" id="GO:0005886">
    <property type="term" value="C:plasma membrane"/>
    <property type="evidence" value="ECO:0007669"/>
    <property type="project" value="UniProtKB-SubCell"/>
</dbReference>
<evidence type="ECO:0000256" key="3">
    <source>
        <dbReference type="ARBA" id="ARBA00022692"/>
    </source>
</evidence>
<feature type="transmembrane region" description="Helical" evidence="6">
    <location>
        <begin position="463"/>
        <end position="487"/>
    </location>
</feature>
<dbReference type="PANTHER" id="PTHR30250">
    <property type="entry name" value="PST FAMILY PREDICTED COLANIC ACID TRANSPORTER"/>
    <property type="match status" value="1"/>
</dbReference>
<protein>
    <recommendedName>
        <fullName evidence="9">Transporter</fullName>
    </recommendedName>
</protein>
<dbReference type="RefSeq" id="WP_278640340.1">
    <property type="nucleotide sequence ID" value="NZ_JAGZMZ010000015.1"/>
</dbReference>
<organism evidence="7 8">
    <name type="scientific">Amedibacillus dolichus</name>
    <dbReference type="NCBI Taxonomy" id="31971"/>
    <lineage>
        <taxon>Bacteria</taxon>
        <taxon>Bacillati</taxon>
        <taxon>Bacillota</taxon>
        <taxon>Erysipelotrichia</taxon>
        <taxon>Erysipelotrichales</taxon>
        <taxon>Erysipelotrichaceae</taxon>
        <taxon>Amedibacillus</taxon>
    </lineage>
</organism>
<evidence type="ECO:0000256" key="1">
    <source>
        <dbReference type="ARBA" id="ARBA00004651"/>
    </source>
</evidence>
<feature type="transmembrane region" description="Helical" evidence="6">
    <location>
        <begin position="305"/>
        <end position="326"/>
    </location>
</feature>
<name>A0A942WHQ7_9FIRM</name>
<feature type="transmembrane region" description="Helical" evidence="6">
    <location>
        <begin position="273"/>
        <end position="293"/>
    </location>
</feature>
<dbReference type="AlphaFoldDB" id="A0A942WHQ7"/>
<comment type="caution">
    <text evidence="7">The sequence shown here is derived from an EMBL/GenBank/DDBJ whole genome shotgun (WGS) entry which is preliminary data.</text>
</comment>
<evidence type="ECO:0000256" key="6">
    <source>
        <dbReference type="SAM" id="Phobius"/>
    </source>
</evidence>
<evidence type="ECO:0000256" key="4">
    <source>
        <dbReference type="ARBA" id="ARBA00022989"/>
    </source>
</evidence>
<keyword evidence="2" id="KW-1003">Cell membrane</keyword>
<evidence type="ECO:0000256" key="5">
    <source>
        <dbReference type="ARBA" id="ARBA00023136"/>
    </source>
</evidence>
<feature type="transmembrane region" description="Helical" evidence="6">
    <location>
        <begin position="126"/>
        <end position="146"/>
    </location>
</feature>
<dbReference type="InterPro" id="IPR050833">
    <property type="entry name" value="Poly_Biosynth_Transport"/>
</dbReference>
<dbReference type="EMBL" id="JAGZMZ010000015">
    <property type="protein sequence ID" value="MBS4884437.1"/>
    <property type="molecule type" value="Genomic_DNA"/>
</dbReference>
<dbReference type="Proteomes" id="UP000753219">
    <property type="component" value="Unassembled WGS sequence"/>
</dbReference>
<feature type="transmembrane region" description="Helical" evidence="6">
    <location>
        <begin position="332"/>
        <end position="354"/>
    </location>
</feature>
<keyword evidence="5 6" id="KW-0472">Membrane</keyword>
<feature type="transmembrane region" description="Helical" evidence="6">
    <location>
        <begin position="53"/>
        <end position="72"/>
    </location>
</feature>
<keyword evidence="3 6" id="KW-0812">Transmembrane</keyword>
<feature type="transmembrane region" description="Helical" evidence="6">
    <location>
        <begin position="12"/>
        <end position="33"/>
    </location>
</feature>
<keyword evidence="4 6" id="KW-1133">Transmembrane helix</keyword>
<feature type="transmembrane region" description="Helical" evidence="6">
    <location>
        <begin position="93"/>
        <end position="114"/>
    </location>
</feature>
<reference evidence="7" key="1">
    <citation type="submission" date="2021-02" db="EMBL/GenBank/DDBJ databases">
        <title>Infant gut strain persistence is associated with maternal origin, phylogeny, and functional potential including surface adhesion and iron acquisition.</title>
        <authorList>
            <person name="Lou Y.C."/>
        </authorList>
    </citation>
    <scope>NUCLEOTIDE SEQUENCE</scope>
    <source>
        <strain evidence="7">L3_108_103G1_dasL3_108_103G1_concoct_2</strain>
    </source>
</reference>
<proteinExistence type="predicted"/>
<feature type="transmembrane region" description="Helical" evidence="6">
    <location>
        <begin position="167"/>
        <end position="189"/>
    </location>
</feature>
<evidence type="ECO:0000313" key="7">
    <source>
        <dbReference type="EMBL" id="MBS4884437.1"/>
    </source>
</evidence>
<evidence type="ECO:0000313" key="8">
    <source>
        <dbReference type="Proteomes" id="UP000753219"/>
    </source>
</evidence>